<reference evidence="1 2" key="1">
    <citation type="submission" date="2020-03" db="EMBL/GenBank/DDBJ databases">
        <title>Propioniciclava sp. nov., isolated from Hydrophilus acuminatus.</title>
        <authorList>
            <person name="Hyun D.-W."/>
            <person name="Bae J.-W."/>
        </authorList>
    </citation>
    <scope>NUCLEOTIDE SEQUENCE [LARGE SCALE GENOMIC DNA]</scope>
    <source>
        <strain evidence="1 2">HDW11</strain>
    </source>
</reference>
<dbReference type="GO" id="GO:0006355">
    <property type="term" value="P:regulation of DNA-templated transcription"/>
    <property type="evidence" value="ECO:0007669"/>
    <property type="project" value="InterPro"/>
</dbReference>
<dbReference type="KEGG" id="prv:G7070_00225"/>
<dbReference type="AlphaFoldDB" id="A0A6G7Y2Z3"/>
<evidence type="ECO:0000313" key="1">
    <source>
        <dbReference type="EMBL" id="QIK70991.1"/>
    </source>
</evidence>
<dbReference type="InterPro" id="IPR013785">
    <property type="entry name" value="Aldolase_TIM"/>
</dbReference>
<gene>
    <name evidence="1" type="ORF">G7070_00225</name>
</gene>
<dbReference type="InterPro" id="IPR006699">
    <property type="entry name" value="GlpP"/>
</dbReference>
<dbReference type="PANTHER" id="PTHR35787:SF1">
    <property type="entry name" value="GLYCEROL UPTAKE OPERON ANTITERMINATOR REGULATORY PROTEIN"/>
    <property type="match status" value="1"/>
</dbReference>
<dbReference type="EMBL" id="CP049865">
    <property type="protein sequence ID" value="QIK70991.1"/>
    <property type="molecule type" value="Genomic_DNA"/>
</dbReference>
<dbReference type="RefSeq" id="WP_166230798.1">
    <property type="nucleotide sequence ID" value="NZ_CP049865.1"/>
</dbReference>
<organism evidence="1 2">
    <name type="scientific">Propioniciclava coleopterorum</name>
    <dbReference type="NCBI Taxonomy" id="2714937"/>
    <lineage>
        <taxon>Bacteria</taxon>
        <taxon>Bacillati</taxon>
        <taxon>Actinomycetota</taxon>
        <taxon>Actinomycetes</taxon>
        <taxon>Propionibacteriales</taxon>
        <taxon>Propionibacteriaceae</taxon>
        <taxon>Propioniciclava</taxon>
    </lineage>
</organism>
<proteinExistence type="predicted"/>
<sequence>MTDQPTRRQRLARVLESSRVIASIKDDAAIERMLATRCRIGFLLYGSINTLPDQLRAMQAGRKLAFVDIDLIDGLSADAAGVAFLRNELGARGVLSNRAAVVKAATQLGMVGIHRHFMIDSMAFHTLERQVRQANPDAVELLPGCIPKVIGWLRDSIEVPIIGGGLIHDEDDVDTALRAGASAIATSNAELWDYLPAIDTAASRP</sequence>
<dbReference type="Pfam" id="PF04309">
    <property type="entry name" value="G3P_antiterm"/>
    <property type="match status" value="1"/>
</dbReference>
<keyword evidence="2" id="KW-1185">Reference proteome</keyword>
<dbReference type="SUPFAM" id="SSF110391">
    <property type="entry name" value="GlpP-like"/>
    <property type="match status" value="1"/>
</dbReference>
<name>A0A6G7Y2Z3_9ACTN</name>
<protein>
    <submittedName>
        <fullName evidence="1">Glycerol-3-phosphate responsive antiterminator</fullName>
    </submittedName>
</protein>
<dbReference type="Gene3D" id="3.20.20.70">
    <property type="entry name" value="Aldolase class I"/>
    <property type="match status" value="1"/>
</dbReference>
<dbReference type="Proteomes" id="UP000501058">
    <property type="component" value="Chromosome"/>
</dbReference>
<accession>A0A6G7Y2Z3</accession>
<evidence type="ECO:0000313" key="2">
    <source>
        <dbReference type="Proteomes" id="UP000501058"/>
    </source>
</evidence>
<dbReference type="GO" id="GO:0006071">
    <property type="term" value="P:glycerol metabolic process"/>
    <property type="evidence" value="ECO:0007669"/>
    <property type="project" value="InterPro"/>
</dbReference>
<dbReference type="PIRSF" id="PIRSF016897">
    <property type="entry name" value="GlpP"/>
    <property type="match status" value="1"/>
</dbReference>
<dbReference type="PANTHER" id="PTHR35787">
    <property type="entry name" value="GLYCEROL UPTAKE OPERON ANTITERMINATOR REGULATORY PROTEIN"/>
    <property type="match status" value="1"/>
</dbReference>